<keyword evidence="4" id="KW-1185">Reference proteome</keyword>
<dbReference type="Gene3D" id="3.40.50.300">
    <property type="entry name" value="P-loop containing nucleotide triphosphate hydrolases"/>
    <property type="match status" value="2"/>
</dbReference>
<dbReference type="AlphaFoldDB" id="A0A0L6CQC6"/>
<sequence length="434" mass="46693">MNPSRISQVRIDRFKSYKGSTLDIHPLTLIVGRNGSGKSNSLDAIALLALLADGRELRDLERGDLEVSGLRGGLSGAVPFHGDVVALGVDIDLGDERALRFDVELDSNYFEVQSETLTLIDPPRKNKELYKAAREVPGSGLMNVSVYSGAQPRQYTFLSGRLVAGQIEGKVLGDTTKRQLVIESTNELLAALRGIFALDPNPSQMRSYVRLGSLPERSGATLAAQLYALQDDAGSWERLESLAGSLIGDGFEGLTFSEAKFPGAEAVVDVMVAMNEKFGQSSSLVTATNMSDGTLRYLSIIATLITLSKSSSTRSPGVSSAGRTILIEEIENGLFPNQASRILELLKQEAAKDGITLIVTTHSPAMLDALQSEDHEGVTIVERNSSGHSVLARLVEHDRYVEIARSGKIGQSLSSGRLEGHGEVSAKSIRELLR</sequence>
<dbReference type="InterPro" id="IPR014555">
    <property type="entry name" value="RecF-like"/>
</dbReference>
<protein>
    <submittedName>
        <fullName evidence="3">Chromosome segregation protein</fullName>
    </submittedName>
</protein>
<dbReference type="InterPro" id="IPR041685">
    <property type="entry name" value="AAA_GajA/Old/RecF-like"/>
</dbReference>
<evidence type="ECO:0000313" key="3">
    <source>
        <dbReference type="EMBL" id="KNX39758.1"/>
    </source>
</evidence>
<dbReference type="Pfam" id="PF13175">
    <property type="entry name" value="AAA_15"/>
    <property type="match status" value="1"/>
</dbReference>
<organism evidence="3 4">
    <name type="scientific">Roseovarius tolerans</name>
    <dbReference type="NCBI Taxonomy" id="74031"/>
    <lineage>
        <taxon>Bacteria</taxon>
        <taxon>Pseudomonadati</taxon>
        <taxon>Pseudomonadota</taxon>
        <taxon>Alphaproteobacteria</taxon>
        <taxon>Rhodobacterales</taxon>
        <taxon>Roseobacteraceae</taxon>
        <taxon>Roseovarius</taxon>
    </lineage>
</organism>
<dbReference type="PANTHER" id="PTHR43581:SF4">
    <property type="entry name" value="ATP_GTP PHOSPHATASE"/>
    <property type="match status" value="1"/>
</dbReference>
<dbReference type="EMBL" id="LGVV01000115">
    <property type="protein sequence ID" value="KNX39758.1"/>
    <property type="molecule type" value="Genomic_DNA"/>
</dbReference>
<dbReference type="InterPro" id="IPR027417">
    <property type="entry name" value="P-loop_NTPase"/>
</dbReference>
<evidence type="ECO:0000259" key="1">
    <source>
        <dbReference type="Pfam" id="PF13175"/>
    </source>
</evidence>
<dbReference type="PANTHER" id="PTHR43581">
    <property type="entry name" value="ATP/GTP PHOSPHATASE"/>
    <property type="match status" value="1"/>
</dbReference>
<feature type="domain" description="ATPase AAA-type core" evidence="2">
    <location>
        <begin position="285"/>
        <end position="368"/>
    </location>
</feature>
<dbReference type="Pfam" id="PF13304">
    <property type="entry name" value="AAA_21"/>
    <property type="match status" value="1"/>
</dbReference>
<dbReference type="InterPro" id="IPR003959">
    <property type="entry name" value="ATPase_AAA_core"/>
</dbReference>
<evidence type="ECO:0000313" key="4">
    <source>
        <dbReference type="Proteomes" id="UP000037046"/>
    </source>
</evidence>
<dbReference type="Proteomes" id="UP000037046">
    <property type="component" value="Unassembled WGS sequence"/>
</dbReference>
<reference evidence="4" key="1">
    <citation type="submission" date="2015-07" db="EMBL/GenBank/DDBJ databases">
        <title>Draft Genome Sequence of Roseovarius tolerans EL-164, a producer of N-Acylated Alanine Methyl Esters (NAMEs).</title>
        <authorList>
            <person name="Voget S."/>
            <person name="Bruns H."/>
            <person name="Wagner-Doebler I."/>
            <person name="Schulz S."/>
            <person name="Daniel R."/>
        </authorList>
    </citation>
    <scope>NUCLEOTIDE SEQUENCE [LARGE SCALE GENOMIC DNA]</scope>
    <source>
        <strain evidence="4">EL-164</strain>
    </source>
</reference>
<evidence type="ECO:0000259" key="2">
    <source>
        <dbReference type="Pfam" id="PF13304"/>
    </source>
</evidence>
<dbReference type="PIRSF" id="PIRSF029347">
    <property type="entry name" value="RecF"/>
    <property type="match status" value="1"/>
</dbReference>
<feature type="domain" description="Endonuclease GajA/Old nuclease/RecF-like AAA" evidence="1">
    <location>
        <begin position="6"/>
        <end position="49"/>
    </location>
</feature>
<dbReference type="SUPFAM" id="SSF52540">
    <property type="entry name" value="P-loop containing nucleoside triphosphate hydrolases"/>
    <property type="match status" value="1"/>
</dbReference>
<gene>
    <name evidence="3" type="ORF">ROTO_37090</name>
</gene>
<dbReference type="InterPro" id="IPR051396">
    <property type="entry name" value="Bact_Antivir_Def_Nuclease"/>
</dbReference>
<comment type="caution">
    <text evidence="3">The sequence shown here is derived from an EMBL/GenBank/DDBJ whole genome shotgun (WGS) entry which is preliminary data.</text>
</comment>
<dbReference type="GO" id="GO:0005524">
    <property type="term" value="F:ATP binding"/>
    <property type="evidence" value="ECO:0007669"/>
    <property type="project" value="InterPro"/>
</dbReference>
<dbReference type="PATRIC" id="fig|74031.6.peg.3817"/>
<name>A0A0L6CQC6_9RHOB</name>
<accession>A0A0L6CQC6</accession>
<dbReference type="GO" id="GO:0016887">
    <property type="term" value="F:ATP hydrolysis activity"/>
    <property type="evidence" value="ECO:0007669"/>
    <property type="project" value="InterPro"/>
</dbReference>
<proteinExistence type="predicted"/>